<protein>
    <recommendedName>
        <fullName evidence="2">Nif11 domain-containing protein</fullName>
    </recommendedName>
</protein>
<dbReference type="EMBL" id="AAXW01000079">
    <property type="protein sequence ID" value="EAZ88509.1"/>
    <property type="molecule type" value="Genomic_DNA"/>
</dbReference>
<gene>
    <name evidence="3" type="ORF">CY0110_06954</name>
</gene>
<evidence type="ECO:0000259" key="2">
    <source>
        <dbReference type="Pfam" id="PF07862"/>
    </source>
</evidence>
<keyword evidence="4" id="KW-1185">Reference proteome</keyword>
<dbReference type="AlphaFoldDB" id="A3IYD7"/>
<dbReference type="RefSeq" id="WP_008278400.1">
    <property type="nucleotide sequence ID" value="NZ_AAXW01000079.1"/>
</dbReference>
<dbReference type="Proteomes" id="UP000003781">
    <property type="component" value="Unassembled WGS sequence"/>
</dbReference>
<proteinExistence type="predicted"/>
<dbReference type="eggNOG" id="ENOG50334NF">
    <property type="taxonomic scope" value="Bacteria"/>
</dbReference>
<feature type="domain" description="Nif11" evidence="2">
    <location>
        <begin position="1"/>
        <end position="46"/>
    </location>
</feature>
<dbReference type="NCBIfam" id="TIGR03798">
    <property type="entry name" value="leader_Nif11"/>
    <property type="match status" value="1"/>
</dbReference>
<evidence type="ECO:0000313" key="3">
    <source>
        <dbReference type="EMBL" id="EAZ88509.1"/>
    </source>
</evidence>
<feature type="compositionally biased region" description="Polar residues" evidence="1">
    <location>
        <begin position="84"/>
        <end position="97"/>
    </location>
</feature>
<sequence length="97" mass="10610">MAKEKVIEFLGEAAKNEDLKEKLQTIKNQDELTSLAKEKGFEFSSENVDEALEELKQKPGFFGKLAEAIAEAFSPPHDNVPPSIGSQPYSGDANPNS</sequence>
<feature type="region of interest" description="Disordered" evidence="1">
    <location>
        <begin position="73"/>
        <end position="97"/>
    </location>
</feature>
<name>A3IYD7_9CHRO</name>
<reference evidence="3 4" key="1">
    <citation type="submission" date="2007-03" db="EMBL/GenBank/DDBJ databases">
        <authorList>
            <person name="Stal L."/>
            <person name="Ferriera S."/>
            <person name="Johnson J."/>
            <person name="Kravitz S."/>
            <person name="Beeson K."/>
            <person name="Sutton G."/>
            <person name="Rogers Y.-H."/>
            <person name="Friedman R."/>
            <person name="Frazier M."/>
            <person name="Venter J.C."/>
        </authorList>
    </citation>
    <scope>NUCLEOTIDE SEQUENCE [LARGE SCALE GENOMIC DNA]</scope>
    <source>
        <strain evidence="3 4">CCY0110</strain>
    </source>
</reference>
<dbReference type="OrthoDB" id="516068at2"/>
<evidence type="ECO:0000256" key="1">
    <source>
        <dbReference type="SAM" id="MobiDB-lite"/>
    </source>
</evidence>
<accession>A3IYD7</accession>
<dbReference type="Pfam" id="PF07862">
    <property type="entry name" value="Nif11"/>
    <property type="match status" value="1"/>
</dbReference>
<organism evidence="3 4">
    <name type="scientific">Crocosphaera chwakensis CCY0110</name>
    <dbReference type="NCBI Taxonomy" id="391612"/>
    <lineage>
        <taxon>Bacteria</taxon>
        <taxon>Bacillati</taxon>
        <taxon>Cyanobacteriota</taxon>
        <taxon>Cyanophyceae</taxon>
        <taxon>Oscillatoriophycideae</taxon>
        <taxon>Chroococcales</taxon>
        <taxon>Aphanothecaceae</taxon>
        <taxon>Crocosphaera</taxon>
        <taxon>Crocosphaera chwakensis</taxon>
    </lineage>
</organism>
<comment type="caution">
    <text evidence="3">The sequence shown here is derived from an EMBL/GenBank/DDBJ whole genome shotgun (WGS) entry which is preliminary data.</text>
</comment>
<evidence type="ECO:0000313" key="4">
    <source>
        <dbReference type="Proteomes" id="UP000003781"/>
    </source>
</evidence>
<dbReference type="InterPro" id="IPR022516">
    <property type="entry name" value="CHP03798_Ocin"/>
</dbReference>
<dbReference type="InterPro" id="IPR012903">
    <property type="entry name" value="Nif11"/>
</dbReference>